<sequence>MYQQVAEELEAARQQVSQLSSENQRLRSLHQQLSGEIAGISQEFQGQLGHTLKRLQQIGQAAQSAAGSEGGSQPFQPAPTPQPSAPEAPPTYDFLNRLKRRQAGNGASPLPSNSYPEPYTSNPGFSAPFDPPCRPAPSRTEATVPPPGFDRPRHTNSAESYPRAGYQVPSLDELMQDMGAPNPYAEAYPTGVYQRVRDQHHGSQGSTVLWLAAAVILVIGSFGLGFVAVQPFLRNDPPPPSVQAP</sequence>
<keyword evidence="2" id="KW-0812">Transmembrane</keyword>
<dbReference type="Proteomes" id="UP000830835">
    <property type="component" value="Unassembled WGS sequence"/>
</dbReference>
<evidence type="ECO:0000256" key="2">
    <source>
        <dbReference type="SAM" id="Phobius"/>
    </source>
</evidence>
<feature type="compositionally biased region" description="Pro residues" evidence="1">
    <location>
        <begin position="76"/>
        <end position="89"/>
    </location>
</feature>
<feature type="compositionally biased region" description="Low complexity" evidence="1">
    <location>
        <begin position="59"/>
        <end position="75"/>
    </location>
</feature>
<evidence type="ECO:0000313" key="4">
    <source>
        <dbReference type="Proteomes" id="UP000830835"/>
    </source>
</evidence>
<feature type="transmembrane region" description="Helical" evidence="2">
    <location>
        <begin position="207"/>
        <end position="229"/>
    </location>
</feature>
<proteinExistence type="predicted"/>
<keyword evidence="2" id="KW-1133">Transmembrane helix</keyword>
<comment type="caution">
    <text evidence="3">The sequence shown here is derived from an EMBL/GenBank/DDBJ whole genome shotgun (WGS) entry which is preliminary data.</text>
</comment>
<gene>
    <name evidence="3" type="ORF">JX360_06235</name>
</gene>
<feature type="region of interest" description="Disordered" evidence="1">
    <location>
        <begin position="1"/>
        <end position="28"/>
    </location>
</feature>
<reference evidence="3" key="1">
    <citation type="submission" date="2021-02" db="EMBL/GenBank/DDBJ databases">
        <title>The CRISPR/cas machinery reduction and long-range gene transfer in the hot spring cyanobacterium Synechococcus.</title>
        <authorList>
            <person name="Dvorak P."/>
            <person name="Jahodarova E."/>
            <person name="Hasler P."/>
            <person name="Poulickova A."/>
        </authorList>
    </citation>
    <scope>NUCLEOTIDE SEQUENCE</scope>
    <source>
        <strain evidence="3">Rupite</strain>
    </source>
</reference>
<feature type="compositionally biased region" description="Polar residues" evidence="1">
    <location>
        <begin position="110"/>
        <end position="124"/>
    </location>
</feature>
<feature type="compositionally biased region" description="Polar residues" evidence="1">
    <location>
        <begin position="14"/>
        <end position="23"/>
    </location>
</feature>
<feature type="region of interest" description="Disordered" evidence="1">
    <location>
        <begin position="59"/>
        <end position="163"/>
    </location>
</feature>
<organism evidence="3 4">
    <name type="scientific">Thermostichus vulcanus str. 'Rupite'</name>
    <dbReference type="NCBI Taxonomy" id="2813851"/>
    <lineage>
        <taxon>Bacteria</taxon>
        <taxon>Bacillati</taxon>
        <taxon>Cyanobacteriota</taxon>
        <taxon>Cyanophyceae</taxon>
        <taxon>Thermostichales</taxon>
        <taxon>Thermostichaceae</taxon>
        <taxon>Thermostichus</taxon>
    </lineage>
</organism>
<accession>A0ABT0C9P6</accession>
<keyword evidence="4" id="KW-1185">Reference proteome</keyword>
<evidence type="ECO:0000313" key="3">
    <source>
        <dbReference type="EMBL" id="MCJ2542508.1"/>
    </source>
</evidence>
<protein>
    <submittedName>
        <fullName evidence="3">Uncharacterized protein</fullName>
    </submittedName>
</protein>
<evidence type="ECO:0000256" key="1">
    <source>
        <dbReference type="SAM" id="MobiDB-lite"/>
    </source>
</evidence>
<keyword evidence="2" id="KW-0472">Membrane</keyword>
<name>A0ABT0C9P6_THEVL</name>
<dbReference type="EMBL" id="JAFIRA010000011">
    <property type="protein sequence ID" value="MCJ2542508.1"/>
    <property type="molecule type" value="Genomic_DNA"/>
</dbReference>